<evidence type="ECO:0000313" key="4">
    <source>
        <dbReference type="Proteomes" id="UP000478417"/>
    </source>
</evidence>
<keyword evidence="1" id="KW-0378">Hydrolase</keyword>
<dbReference type="RefSeq" id="WP_163964028.1">
    <property type="nucleotide sequence ID" value="NZ_JAAGNX010000002.1"/>
</dbReference>
<evidence type="ECO:0000259" key="2">
    <source>
        <dbReference type="PROSITE" id="PS51831"/>
    </source>
</evidence>
<sequence>MNTVAELKELPKDQKVPYEAVVVLRKSSIRKARNDSEFLMVEFGDKSGVFHYICFGNSSHYQLFLNAVEGTIYRVQGSTDYYQNRFSPSITHIEKVHESEVQRYLDRLVECAPIPVKELWTELQGFIAKINHAPLKETVNSALSELEKEFKTIPGAISMHHAYRSGLMEHTVRMCRACVSLLPLYDEVDPDLALAGVILHDLGKALEYTGDLATTKSRLGHLHGHVVLGYRQTRRAAIKAGLSEDLLDRLEHIILSHQGELEWGAAVKAATPEAVFVSMVDNLDAKMGMVQYALRSTPENQDFSDYVAGLGAPLLVRKPQYPA</sequence>
<protein>
    <submittedName>
        <fullName evidence="3">HD domain-containing protein</fullName>
    </submittedName>
</protein>
<keyword evidence="4" id="KW-1185">Reference proteome</keyword>
<dbReference type="PANTHER" id="PTHR37294:SF1">
    <property type="entry name" value="3'-5' EXORIBONUCLEASE YHAM"/>
    <property type="match status" value="1"/>
</dbReference>
<dbReference type="GO" id="GO:0016787">
    <property type="term" value="F:hydrolase activity"/>
    <property type="evidence" value="ECO:0007669"/>
    <property type="project" value="UniProtKB-KW"/>
</dbReference>
<comment type="caution">
    <text evidence="3">The sequence shown here is derived from an EMBL/GenBank/DDBJ whole genome shotgun (WGS) entry which is preliminary data.</text>
</comment>
<gene>
    <name evidence="3" type="ORF">G0Q06_07440</name>
</gene>
<dbReference type="SUPFAM" id="SSF109604">
    <property type="entry name" value="HD-domain/PDEase-like"/>
    <property type="match status" value="1"/>
</dbReference>
<feature type="domain" description="HD" evidence="2">
    <location>
        <begin position="167"/>
        <end position="286"/>
    </location>
</feature>
<dbReference type="InterPro" id="IPR003607">
    <property type="entry name" value="HD/PDEase_dom"/>
</dbReference>
<dbReference type="AlphaFoldDB" id="A0A6B2M1L8"/>
<dbReference type="PANTHER" id="PTHR37294">
    <property type="entry name" value="3'-5' EXORIBONUCLEASE YHAM"/>
    <property type="match status" value="1"/>
</dbReference>
<name>A0A6B2M1L8_9BACT</name>
<accession>A0A6B2M1L8</accession>
<dbReference type="GO" id="GO:0031125">
    <property type="term" value="P:rRNA 3'-end processing"/>
    <property type="evidence" value="ECO:0007669"/>
    <property type="project" value="TreeGrafter"/>
</dbReference>
<dbReference type="InterPro" id="IPR050798">
    <property type="entry name" value="YhaM_exoribonuc/phosphodiest"/>
</dbReference>
<organism evidence="3 4">
    <name type="scientific">Oceanipulchritudo coccoides</name>
    <dbReference type="NCBI Taxonomy" id="2706888"/>
    <lineage>
        <taxon>Bacteria</taxon>
        <taxon>Pseudomonadati</taxon>
        <taxon>Verrucomicrobiota</taxon>
        <taxon>Opitutia</taxon>
        <taxon>Puniceicoccales</taxon>
        <taxon>Oceanipulchritudinaceae</taxon>
        <taxon>Oceanipulchritudo</taxon>
    </lineage>
</organism>
<dbReference type="SMART" id="SM00471">
    <property type="entry name" value="HDc"/>
    <property type="match status" value="1"/>
</dbReference>
<dbReference type="Pfam" id="PF01966">
    <property type="entry name" value="HD"/>
    <property type="match status" value="1"/>
</dbReference>
<dbReference type="Proteomes" id="UP000478417">
    <property type="component" value="Unassembled WGS sequence"/>
</dbReference>
<dbReference type="EMBL" id="JAAGNX010000002">
    <property type="protein sequence ID" value="NDV62276.1"/>
    <property type="molecule type" value="Genomic_DNA"/>
</dbReference>
<evidence type="ECO:0000313" key="3">
    <source>
        <dbReference type="EMBL" id="NDV62276.1"/>
    </source>
</evidence>
<dbReference type="PROSITE" id="PS51831">
    <property type="entry name" value="HD"/>
    <property type="match status" value="1"/>
</dbReference>
<dbReference type="CDD" id="cd00077">
    <property type="entry name" value="HDc"/>
    <property type="match status" value="1"/>
</dbReference>
<evidence type="ECO:0000256" key="1">
    <source>
        <dbReference type="ARBA" id="ARBA00022801"/>
    </source>
</evidence>
<proteinExistence type="predicted"/>
<dbReference type="InterPro" id="IPR006674">
    <property type="entry name" value="HD_domain"/>
</dbReference>
<dbReference type="Gene3D" id="1.10.3210.10">
    <property type="entry name" value="Hypothetical protein af1432"/>
    <property type="match status" value="1"/>
</dbReference>
<reference evidence="3 4" key="1">
    <citation type="submission" date="2020-02" db="EMBL/GenBank/DDBJ databases">
        <title>Albibacoteraceae fam. nov., the first described family within the subdivision 4 Verrucomicrobia.</title>
        <authorList>
            <person name="Xi F."/>
        </authorList>
    </citation>
    <scope>NUCLEOTIDE SEQUENCE [LARGE SCALE GENOMIC DNA]</scope>
    <source>
        <strain evidence="3 4">CK1056</strain>
    </source>
</reference>